<gene>
    <name evidence="1" type="ORF">MNBD_BACTEROID06-63</name>
</gene>
<dbReference type="EMBL" id="UOES01000333">
    <property type="protein sequence ID" value="VAW27987.1"/>
    <property type="molecule type" value="Genomic_DNA"/>
</dbReference>
<dbReference type="AlphaFoldDB" id="A0A3B0URW7"/>
<sequence>MNNYEDNFYWNIGYVKGKNYIYMFLCFKMNEY</sequence>
<name>A0A3B0URW7_9ZZZZ</name>
<evidence type="ECO:0000313" key="1">
    <source>
        <dbReference type="EMBL" id="VAW27987.1"/>
    </source>
</evidence>
<reference evidence="1" key="1">
    <citation type="submission" date="2018-06" db="EMBL/GenBank/DDBJ databases">
        <authorList>
            <person name="Zhirakovskaya E."/>
        </authorList>
    </citation>
    <scope>NUCLEOTIDE SEQUENCE</scope>
</reference>
<protein>
    <submittedName>
        <fullName evidence="1">Uncharacterized protein</fullName>
    </submittedName>
</protein>
<organism evidence="1">
    <name type="scientific">hydrothermal vent metagenome</name>
    <dbReference type="NCBI Taxonomy" id="652676"/>
    <lineage>
        <taxon>unclassified sequences</taxon>
        <taxon>metagenomes</taxon>
        <taxon>ecological metagenomes</taxon>
    </lineage>
</organism>
<proteinExistence type="predicted"/>
<accession>A0A3B0URW7</accession>